<evidence type="ECO:0000313" key="1">
    <source>
        <dbReference type="EMBL" id="APG04499.1"/>
    </source>
</evidence>
<keyword evidence="2" id="KW-1185">Reference proteome</keyword>
<organism evidence="1 2">
    <name type="scientific">Luteibacter rhizovicinus DSM 16549</name>
    <dbReference type="NCBI Taxonomy" id="1440763"/>
    <lineage>
        <taxon>Bacteria</taxon>
        <taxon>Pseudomonadati</taxon>
        <taxon>Pseudomonadota</taxon>
        <taxon>Gammaproteobacteria</taxon>
        <taxon>Lysobacterales</taxon>
        <taxon>Rhodanobacteraceae</taxon>
        <taxon>Luteibacter</taxon>
    </lineage>
</organism>
<dbReference type="AlphaFoldDB" id="A0A0G9HIY1"/>
<dbReference type="OrthoDB" id="5957398at2"/>
<gene>
    <name evidence="1" type="ORF">BJI69_11730</name>
</gene>
<dbReference type="RefSeq" id="WP_046966982.1">
    <property type="nucleotide sequence ID" value="NZ_CP017480.1"/>
</dbReference>
<dbReference type="Proteomes" id="UP000182987">
    <property type="component" value="Chromosome"/>
</dbReference>
<protein>
    <submittedName>
        <fullName evidence="1">Uncharacterized protein</fullName>
    </submittedName>
</protein>
<name>A0A0G9HIY1_9GAMM</name>
<dbReference type="EMBL" id="CP017480">
    <property type="protein sequence ID" value="APG04499.1"/>
    <property type="molecule type" value="Genomic_DNA"/>
</dbReference>
<evidence type="ECO:0000313" key="2">
    <source>
        <dbReference type="Proteomes" id="UP000182987"/>
    </source>
</evidence>
<accession>A0A0G9HIY1</accession>
<proteinExistence type="predicted"/>
<dbReference type="KEGG" id="lrz:BJI69_11730"/>
<sequence>MKNPCLTAACLACAFVASAPPLYAEGGRIAFTGDIVEPGCPLRDGALDCPPGRQALAAVRPLDIASAQREIRAELFAYALQRDRTAAWQVVDITYR</sequence>
<dbReference type="PATRIC" id="fig|1440763.5.peg.1126"/>
<reference evidence="2" key="1">
    <citation type="submission" date="2016-09" db="EMBL/GenBank/DDBJ databases">
        <authorList>
            <person name="Lysoe E."/>
        </authorList>
    </citation>
    <scope>NUCLEOTIDE SEQUENCE [LARGE SCALE GENOMIC DNA]</scope>
    <source>
        <strain evidence="2">LJ96T</strain>
    </source>
</reference>